<evidence type="ECO:0000313" key="1">
    <source>
        <dbReference type="EMBL" id="GBP02888.1"/>
    </source>
</evidence>
<evidence type="ECO:0000313" key="2">
    <source>
        <dbReference type="Proteomes" id="UP000299102"/>
    </source>
</evidence>
<comment type="caution">
    <text evidence="1">The sequence shown here is derived from an EMBL/GenBank/DDBJ whole genome shotgun (WGS) entry which is preliminary data.</text>
</comment>
<dbReference type="EMBL" id="BGZK01003600">
    <property type="protein sequence ID" value="GBP02888.1"/>
    <property type="molecule type" value="Genomic_DNA"/>
</dbReference>
<accession>A0A4C1SNT3</accession>
<protein>
    <submittedName>
        <fullName evidence="1">Uncharacterized protein</fullName>
    </submittedName>
</protein>
<proteinExistence type="predicted"/>
<keyword evidence="2" id="KW-1185">Reference proteome</keyword>
<dbReference type="AlphaFoldDB" id="A0A4C1SNT3"/>
<dbReference type="Proteomes" id="UP000299102">
    <property type="component" value="Unassembled WGS sequence"/>
</dbReference>
<organism evidence="1 2">
    <name type="scientific">Eumeta variegata</name>
    <name type="common">Bagworm moth</name>
    <name type="synonym">Eumeta japonica</name>
    <dbReference type="NCBI Taxonomy" id="151549"/>
    <lineage>
        <taxon>Eukaryota</taxon>
        <taxon>Metazoa</taxon>
        <taxon>Ecdysozoa</taxon>
        <taxon>Arthropoda</taxon>
        <taxon>Hexapoda</taxon>
        <taxon>Insecta</taxon>
        <taxon>Pterygota</taxon>
        <taxon>Neoptera</taxon>
        <taxon>Endopterygota</taxon>
        <taxon>Lepidoptera</taxon>
        <taxon>Glossata</taxon>
        <taxon>Ditrysia</taxon>
        <taxon>Tineoidea</taxon>
        <taxon>Psychidae</taxon>
        <taxon>Oiketicinae</taxon>
        <taxon>Eumeta</taxon>
    </lineage>
</organism>
<sequence length="190" mass="22118">MLQLALTHDKYITLRKALQEKGVKFCRHTTHCRKALKSMNIKRSPRRNLCKQPFNHKFLKKLVQPHEHPHKEHGLSHPLDIFSFRPMFQLWARGLITICNRFPDIVTLCIETAAKATELASDEADVLPCRHTLLIYEAKLAKRTKEKKILEPDRRTAIQKTFVGEAIVGQIKEEKILAPGQRPAIQKRFW</sequence>
<gene>
    <name evidence="1" type="ORF">EVAR_73740_1</name>
</gene>
<reference evidence="1 2" key="1">
    <citation type="journal article" date="2019" name="Commun. Biol.">
        <title>The bagworm genome reveals a unique fibroin gene that provides high tensile strength.</title>
        <authorList>
            <person name="Kono N."/>
            <person name="Nakamura H."/>
            <person name="Ohtoshi R."/>
            <person name="Tomita M."/>
            <person name="Numata K."/>
            <person name="Arakawa K."/>
        </authorList>
    </citation>
    <scope>NUCLEOTIDE SEQUENCE [LARGE SCALE GENOMIC DNA]</scope>
</reference>
<name>A0A4C1SNT3_EUMVA</name>